<feature type="transmembrane region" description="Helical" evidence="7">
    <location>
        <begin position="95"/>
        <end position="122"/>
    </location>
</feature>
<dbReference type="Pfam" id="PF02080">
    <property type="entry name" value="TrkA_C"/>
    <property type="match status" value="2"/>
</dbReference>
<feature type="domain" description="RCK C-terminal" evidence="8">
    <location>
        <begin position="299"/>
        <end position="384"/>
    </location>
</feature>
<evidence type="ECO:0000259" key="8">
    <source>
        <dbReference type="PROSITE" id="PS51202"/>
    </source>
</evidence>
<feature type="transmembrane region" description="Helical" evidence="7">
    <location>
        <begin position="180"/>
        <end position="199"/>
    </location>
</feature>
<dbReference type="CDD" id="cd01115">
    <property type="entry name" value="SLC13_permease"/>
    <property type="match status" value="1"/>
</dbReference>
<keyword evidence="2" id="KW-0813">Transport</keyword>
<evidence type="ECO:0000256" key="2">
    <source>
        <dbReference type="ARBA" id="ARBA00022448"/>
    </source>
</evidence>
<evidence type="ECO:0000256" key="3">
    <source>
        <dbReference type="ARBA" id="ARBA00022692"/>
    </source>
</evidence>
<dbReference type="EMBL" id="JAXAFJ010000001">
    <property type="protein sequence ID" value="MDX6805057.1"/>
    <property type="molecule type" value="Genomic_DNA"/>
</dbReference>
<evidence type="ECO:0000256" key="4">
    <source>
        <dbReference type="ARBA" id="ARBA00022737"/>
    </source>
</evidence>
<dbReference type="SUPFAM" id="SSF116726">
    <property type="entry name" value="TrkA C-terminal domain-like"/>
    <property type="match status" value="2"/>
</dbReference>
<evidence type="ECO:0000256" key="1">
    <source>
        <dbReference type="ARBA" id="ARBA00004141"/>
    </source>
</evidence>
<evidence type="ECO:0000256" key="5">
    <source>
        <dbReference type="ARBA" id="ARBA00022989"/>
    </source>
</evidence>
<protein>
    <submittedName>
        <fullName evidence="9">SLC13 family permease</fullName>
    </submittedName>
</protein>
<dbReference type="Pfam" id="PF03600">
    <property type="entry name" value="CitMHS"/>
    <property type="match status" value="1"/>
</dbReference>
<sequence>MTTQQYLAVAVIAAMMVLFLMGRIRYDLVAALGLLAALLVGIVPAGEAFSGFSDDIVIVVGSALVVSAAIARTGVLEAALNKVSPHIRSERAQVFALVFTVTVLSAVIKNIGALAMMIPIAMQIARRENKSASIFLMPMSFGALLGGTVTLIGTSPNIIVARMREELTGEPFGMFDFTPVGLGIALSGVVFLTFGYRLLPRDRRGASSMNEAVAIKDYVTEARVAEGSALVDRTLADFKAMAEGGSLSIIAIVRDKRRIAAPLPDAAIREGDILLLSGDPDVLEAATARAGLVLEGEDRPAAKQDPTDEIGSVEGVVDPRSLLVGRTVSSLLLFERWGINLVAVSRAGERLTERIRDIRLRAGDVVVLNGNRTSLPHTMKEIGVLPLADRSLVLGSRRKAVVPLVILAATIVLVGFFHLPVAIGFFGAAVLMMLTGALPLREAYDAVEWPILIMLGALIPVSDALRTTGTTDLLAGWLSGVAHSLPPWGALALILVVAMAVTPFLNNAATVLVMAPIAAGFAKGLGYQPEPFLMAVALGAACDFLTPIGHQCNTLVMGPGGYRFGDYARLGFPLSILVVVAGVPLILMFWAV</sequence>
<evidence type="ECO:0000256" key="7">
    <source>
        <dbReference type="SAM" id="Phobius"/>
    </source>
</evidence>
<organism evidence="9 10">
    <name type="scientific">Terrihabitans rhizophilus</name>
    <dbReference type="NCBI Taxonomy" id="3092662"/>
    <lineage>
        <taxon>Bacteria</taxon>
        <taxon>Pseudomonadati</taxon>
        <taxon>Pseudomonadota</taxon>
        <taxon>Alphaproteobacteria</taxon>
        <taxon>Hyphomicrobiales</taxon>
        <taxon>Terrihabitans</taxon>
    </lineage>
</organism>
<keyword evidence="4" id="KW-0677">Repeat</keyword>
<evidence type="ECO:0000256" key="6">
    <source>
        <dbReference type="ARBA" id="ARBA00023136"/>
    </source>
</evidence>
<feature type="domain" description="RCK C-terminal" evidence="8">
    <location>
        <begin position="206"/>
        <end position="292"/>
    </location>
</feature>
<dbReference type="InterPro" id="IPR004680">
    <property type="entry name" value="Cit_transptr-like_dom"/>
</dbReference>
<dbReference type="InterPro" id="IPR006037">
    <property type="entry name" value="RCK_C"/>
</dbReference>
<keyword evidence="6 7" id="KW-0472">Membrane</keyword>
<keyword evidence="5 7" id="KW-1133">Transmembrane helix</keyword>
<dbReference type="Gene3D" id="3.30.70.1450">
    <property type="entry name" value="Regulator of K+ conductance, C-terminal domain"/>
    <property type="match status" value="2"/>
</dbReference>
<accession>A0ABU4RJP1</accession>
<evidence type="ECO:0000313" key="9">
    <source>
        <dbReference type="EMBL" id="MDX6805057.1"/>
    </source>
</evidence>
<feature type="transmembrane region" description="Helical" evidence="7">
    <location>
        <begin position="400"/>
        <end position="417"/>
    </location>
</feature>
<name>A0ABU4RJP1_9HYPH</name>
<feature type="transmembrane region" description="Helical" evidence="7">
    <location>
        <begin position="56"/>
        <end position="75"/>
    </location>
</feature>
<dbReference type="RefSeq" id="WP_319843159.1">
    <property type="nucleotide sequence ID" value="NZ_JAXAFJ010000001.1"/>
</dbReference>
<feature type="transmembrane region" description="Helical" evidence="7">
    <location>
        <begin position="488"/>
        <end position="519"/>
    </location>
</feature>
<gene>
    <name evidence="9" type="ORF">SCD90_03170</name>
</gene>
<feature type="transmembrane region" description="Helical" evidence="7">
    <location>
        <begin position="570"/>
        <end position="591"/>
    </location>
</feature>
<dbReference type="PANTHER" id="PTHR43652">
    <property type="entry name" value="BASIC AMINO ACID ANTIPORTER YFCC-RELATED"/>
    <property type="match status" value="1"/>
</dbReference>
<dbReference type="InterPro" id="IPR036721">
    <property type="entry name" value="RCK_C_sf"/>
</dbReference>
<dbReference type="Proteomes" id="UP001274321">
    <property type="component" value="Unassembled WGS sequence"/>
</dbReference>
<feature type="transmembrane region" description="Helical" evidence="7">
    <location>
        <begin position="7"/>
        <end position="24"/>
    </location>
</feature>
<dbReference type="PANTHER" id="PTHR43652:SF2">
    <property type="entry name" value="BASIC AMINO ACID ANTIPORTER YFCC-RELATED"/>
    <property type="match status" value="1"/>
</dbReference>
<evidence type="ECO:0000313" key="10">
    <source>
        <dbReference type="Proteomes" id="UP001274321"/>
    </source>
</evidence>
<comment type="subcellular location">
    <subcellularLocation>
        <location evidence="1">Membrane</location>
        <topology evidence="1">Multi-pass membrane protein</topology>
    </subcellularLocation>
</comment>
<keyword evidence="10" id="KW-1185">Reference proteome</keyword>
<reference evidence="9 10" key="1">
    <citation type="submission" date="2023-11" db="EMBL/GenBank/DDBJ databases">
        <authorList>
            <person name="Bao R."/>
        </authorList>
    </citation>
    <scope>NUCLEOTIDE SEQUENCE [LARGE SCALE GENOMIC DNA]</scope>
    <source>
        <strain evidence="9 10">PJ23</strain>
    </source>
</reference>
<feature type="transmembrane region" description="Helical" evidence="7">
    <location>
        <begin position="134"/>
        <end position="160"/>
    </location>
</feature>
<keyword evidence="3 7" id="KW-0812">Transmembrane</keyword>
<dbReference type="PROSITE" id="PS51202">
    <property type="entry name" value="RCK_C"/>
    <property type="match status" value="2"/>
</dbReference>
<feature type="transmembrane region" description="Helical" evidence="7">
    <location>
        <begin position="30"/>
        <end position="49"/>
    </location>
</feature>
<comment type="caution">
    <text evidence="9">The sequence shown here is derived from an EMBL/GenBank/DDBJ whole genome shotgun (WGS) entry which is preliminary data.</text>
</comment>
<proteinExistence type="predicted"/>
<dbReference type="InterPro" id="IPR051679">
    <property type="entry name" value="DASS-Related_Transporters"/>
</dbReference>